<reference evidence="11" key="1">
    <citation type="submission" date="2022-08" db="UniProtKB">
        <authorList>
            <consortium name="EnsemblMetazoa"/>
        </authorList>
    </citation>
    <scope>IDENTIFICATION</scope>
    <source>
        <strain evidence="11">05x7-T-G4-1.051#20</strain>
    </source>
</reference>
<accession>A0A8W8N5M9</accession>
<comment type="function">
    <text evidence="7">Catalyzes the GTP-dependent phosphorylation of 5-hydroxy-L-lysine.</text>
</comment>
<dbReference type="PANTHER" id="PTHR21064">
    <property type="entry name" value="AMINOGLYCOSIDE PHOSPHOTRANSFERASE DOMAIN-CONTAINING PROTEIN-RELATED"/>
    <property type="match status" value="1"/>
</dbReference>
<evidence type="ECO:0000256" key="3">
    <source>
        <dbReference type="ARBA" id="ARBA00022490"/>
    </source>
</evidence>
<dbReference type="InterPro" id="IPR002575">
    <property type="entry name" value="Aminoglycoside_PTrfase"/>
</dbReference>
<dbReference type="Gene3D" id="3.90.1200.10">
    <property type="match status" value="1"/>
</dbReference>
<dbReference type="EnsemblMetazoa" id="G4761.3">
    <property type="protein sequence ID" value="G4761.3:cds"/>
    <property type="gene ID" value="G4761"/>
</dbReference>
<keyword evidence="12" id="KW-1185">Reference proteome</keyword>
<dbReference type="OMA" id="EENNCHA"/>
<evidence type="ECO:0000256" key="2">
    <source>
        <dbReference type="ARBA" id="ARBA00006219"/>
    </source>
</evidence>
<dbReference type="Pfam" id="PF01636">
    <property type="entry name" value="APH"/>
    <property type="match status" value="1"/>
</dbReference>
<dbReference type="EC" id="2.7.1.81" evidence="8"/>
<evidence type="ECO:0000256" key="4">
    <source>
        <dbReference type="ARBA" id="ARBA00022679"/>
    </source>
</evidence>
<name>A0A8W8N5M9_MAGGI</name>
<dbReference type="OrthoDB" id="9973935at2759"/>
<evidence type="ECO:0000256" key="8">
    <source>
        <dbReference type="ARBA" id="ARBA00038873"/>
    </source>
</evidence>
<organism evidence="11 12">
    <name type="scientific">Magallana gigas</name>
    <name type="common">Pacific oyster</name>
    <name type="synonym">Crassostrea gigas</name>
    <dbReference type="NCBI Taxonomy" id="29159"/>
    <lineage>
        <taxon>Eukaryota</taxon>
        <taxon>Metazoa</taxon>
        <taxon>Spiralia</taxon>
        <taxon>Lophotrochozoa</taxon>
        <taxon>Mollusca</taxon>
        <taxon>Bivalvia</taxon>
        <taxon>Autobranchia</taxon>
        <taxon>Pteriomorphia</taxon>
        <taxon>Ostreida</taxon>
        <taxon>Ostreoidea</taxon>
        <taxon>Ostreidae</taxon>
        <taxon>Magallana</taxon>
    </lineage>
</organism>
<evidence type="ECO:0000256" key="6">
    <source>
        <dbReference type="ARBA" id="ARBA00036820"/>
    </source>
</evidence>
<comment type="similarity">
    <text evidence="2">Belongs to the aminoglycoside phosphotransferase family.</text>
</comment>
<keyword evidence="3" id="KW-0963">Cytoplasm</keyword>
<keyword evidence="4" id="KW-0808">Transferase</keyword>
<keyword evidence="5" id="KW-0418">Kinase</keyword>
<dbReference type="GO" id="GO:0047992">
    <property type="term" value="F:hydroxylysine kinase activity"/>
    <property type="evidence" value="ECO:0007669"/>
    <property type="project" value="UniProtKB-EC"/>
</dbReference>
<comment type="catalytic activity">
    <reaction evidence="6">
        <text>(5R)-5-hydroxy-L-lysine + GTP = (5R)-5-phosphooxy-L-lysine + GDP + H(+)</text>
        <dbReference type="Rhea" id="RHEA:19049"/>
        <dbReference type="ChEBI" id="CHEBI:15378"/>
        <dbReference type="ChEBI" id="CHEBI:37565"/>
        <dbReference type="ChEBI" id="CHEBI:57882"/>
        <dbReference type="ChEBI" id="CHEBI:58189"/>
        <dbReference type="ChEBI" id="CHEBI:58357"/>
        <dbReference type="EC" id="2.7.1.81"/>
    </reaction>
</comment>
<dbReference type="EnsemblMetazoa" id="G4761.1">
    <property type="protein sequence ID" value="G4761.1:cds"/>
    <property type="gene ID" value="G4761"/>
</dbReference>
<comment type="subcellular location">
    <subcellularLocation>
        <location evidence="1">Cytoplasm</location>
    </subcellularLocation>
</comment>
<protein>
    <recommendedName>
        <fullName evidence="9">Hydroxylysine kinase</fullName>
        <ecNumber evidence="8">2.7.1.81</ecNumber>
    </recommendedName>
</protein>
<dbReference type="PANTHER" id="PTHR21064:SF1">
    <property type="entry name" value="HYDROXYLYSINE KINASE"/>
    <property type="match status" value="1"/>
</dbReference>
<feature type="domain" description="Aminoglycoside phosphotransferase" evidence="10">
    <location>
        <begin position="59"/>
        <end position="290"/>
    </location>
</feature>
<dbReference type="SUPFAM" id="SSF56112">
    <property type="entry name" value="Protein kinase-like (PK-like)"/>
    <property type="match status" value="1"/>
</dbReference>
<dbReference type="Proteomes" id="UP000005408">
    <property type="component" value="Unassembled WGS sequence"/>
</dbReference>
<dbReference type="InterPro" id="IPR011009">
    <property type="entry name" value="Kinase-like_dom_sf"/>
</dbReference>
<dbReference type="AlphaFoldDB" id="A0A8W8N5M9"/>
<proteinExistence type="inferred from homology"/>
<evidence type="ECO:0000256" key="7">
    <source>
        <dbReference type="ARBA" id="ARBA00037368"/>
    </source>
</evidence>
<evidence type="ECO:0000313" key="11">
    <source>
        <dbReference type="EnsemblMetazoa" id="G4761.1:cds"/>
    </source>
</evidence>
<dbReference type="InterPro" id="IPR050249">
    <property type="entry name" value="Pseudomonas-type_ThrB"/>
</dbReference>
<evidence type="ECO:0000256" key="1">
    <source>
        <dbReference type="ARBA" id="ARBA00004496"/>
    </source>
</evidence>
<evidence type="ECO:0000259" key="10">
    <source>
        <dbReference type="Pfam" id="PF01636"/>
    </source>
</evidence>
<evidence type="ECO:0000313" key="12">
    <source>
        <dbReference type="Proteomes" id="UP000005408"/>
    </source>
</evidence>
<sequence length="367" mass="42436">METRRPDIPISDVQHILTEICHWKIHKIDRLDSFEDRNFMVKYENAEALQSKEELKAMVKIVHSKNFCQQKVKAERRVMDHLKNEGFICTSCLSFPDGKWHYHTDDGKHVFRLFSFIPGVTLKSCLHLIDSKSMLLDLGSFVGKLHRSLQKVKESIVVEDRPTDPWILKNSSILRNLLKEIQGTSEEKERLILNTLENFDHDVMTSFDDLPKGVTHNDIHDLNIIVNYHDGKLQSLECNTEENGVKAKFGLIDFNDVAVSPYLFEVAMVIRDLMVDIEDVPHLEIGAYFLTRYTEVSPISAKELQLLPYCNQTGLCQYIVVGESEFQKQPDNEYTRLGADNAWTVLQKLQHITNSDISKTWERIMNS</sequence>
<evidence type="ECO:0000256" key="9">
    <source>
        <dbReference type="ARBA" id="ARBA00040505"/>
    </source>
</evidence>
<dbReference type="GO" id="GO:0005737">
    <property type="term" value="C:cytoplasm"/>
    <property type="evidence" value="ECO:0007669"/>
    <property type="project" value="UniProtKB-SubCell"/>
</dbReference>
<evidence type="ECO:0000256" key="5">
    <source>
        <dbReference type="ARBA" id="ARBA00022777"/>
    </source>
</evidence>